<evidence type="ECO:0000313" key="4">
    <source>
        <dbReference type="Ensembl" id="ENSELUP00000036453.1"/>
    </source>
</evidence>
<dbReference type="CDD" id="cd00063">
    <property type="entry name" value="FN3"/>
    <property type="match status" value="1"/>
</dbReference>
<dbReference type="InterPro" id="IPR036116">
    <property type="entry name" value="FN3_sf"/>
</dbReference>
<name>A0A3P9A737_ESOLU</name>
<dbReference type="GeneTree" id="ENSGT00940000158231"/>
<feature type="transmembrane region" description="Helical" evidence="1">
    <location>
        <begin position="228"/>
        <end position="253"/>
    </location>
</feature>
<dbReference type="Pfam" id="PF09294">
    <property type="entry name" value="Interfer-bind"/>
    <property type="match status" value="1"/>
</dbReference>
<dbReference type="InterPro" id="IPR003961">
    <property type="entry name" value="FN3_dom"/>
</dbReference>
<dbReference type="SUPFAM" id="SSF49265">
    <property type="entry name" value="Fibronectin type III"/>
    <property type="match status" value="2"/>
</dbReference>
<dbReference type="OrthoDB" id="8724082at2759"/>
<dbReference type="Bgee" id="ENSELUG00000015767">
    <property type="expression patterns" value="Expressed in stomach and 14 other cell types or tissues"/>
</dbReference>
<organism evidence="4 5">
    <name type="scientific">Esox lucius</name>
    <name type="common">Northern pike</name>
    <dbReference type="NCBI Taxonomy" id="8010"/>
    <lineage>
        <taxon>Eukaryota</taxon>
        <taxon>Metazoa</taxon>
        <taxon>Chordata</taxon>
        <taxon>Craniata</taxon>
        <taxon>Vertebrata</taxon>
        <taxon>Euteleostomi</taxon>
        <taxon>Actinopterygii</taxon>
        <taxon>Neopterygii</taxon>
        <taxon>Teleostei</taxon>
        <taxon>Protacanthopterygii</taxon>
        <taxon>Esociformes</taxon>
        <taxon>Esocidae</taxon>
        <taxon>Esox</taxon>
    </lineage>
</organism>
<keyword evidence="1" id="KW-0472">Membrane</keyword>
<dbReference type="Pfam" id="PF01108">
    <property type="entry name" value="Tissue_fac"/>
    <property type="match status" value="1"/>
</dbReference>
<keyword evidence="2" id="KW-0732">Signal</keyword>
<dbReference type="InterPro" id="IPR050650">
    <property type="entry name" value="Type-II_Cytokine-TF_Rcpt"/>
</dbReference>
<feature type="domain" description="Fibronectin type-III" evidence="3">
    <location>
        <begin position="30"/>
        <end position="120"/>
    </location>
</feature>
<feature type="signal peptide" evidence="2">
    <location>
        <begin position="1"/>
        <end position="26"/>
    </location>
</feature>
<evidence type="ECO:0000256" key="1">
    <source>
        <dbReference type="SAM" id="Phobius"/>
    </source>
</evidence>
<dbReference type="RefSeq" id="XP_010904276.1">
    <property type="nucleotide sequence ID" value="XM_010905974.5"/>
</dbReference>
<keyword evidence="1" id="KW-1133">Transmembrane helix</keyword>
<dbReference type="AlphaFoldDB" id="A0A3P9A737"/>
<evidence type="ECO:0000259" key="3">
    <source>
        <dbReference type="PROSITE" id="PS50853"/>
    </source>
</evidence>
<feature type="chain" id="PRO_5018134833" description="Fibronectin type-III domain-containing protein" evidence="2">
    <location>
        <begin position="27"/>
        <end position="312"/>
    </location>
</feature>
<keyword evidence="1" id="KW-0812">Transmembrane</keyword>
<dbReference type="GO" id="GO:0004896">
    <property type="term" value="F:cytokine receptor activity"/>
    <property type="evidence" value="ECO:0007669"/>
    <property type="project" value="TreeGrafter"/>
</dbReference>
<protein>
    <recommendedName>
        <fullName evidence="3">Fibronectin type-III domain-containing protein</fullName>
    </recommendedName>
</protein>
<evidence type="ECO:0000313" key="5">
    <source>
        <dbReference type="Proteomes" id="UP000265140"/>
    </source>
</evidence>
<dbReference type="GO" id="GO:0005886">
    <property type="term" value="C:plasma membrane"/>
    <property type="evidence" value="ECO:0007669"/>
    <property type="project" value="TreeGrafter"/>
</dbReference>
<dbReference type="OMA" id="QWDSPAF"/>
<proteinExistence type="predicted"/>
<reference evidence="4" key="4">
    <citation type="submission" date="2025-09" db="UniProtKB">
        <authorList>
            <consortium name="Ensembl"/>
        </authorList>
    </citation>
    <scope>IDENTIFICATION</scope>
</reference>
<reference evidence="4" key="3">
    <citation type="submission" date="2025-08" db="UniProtKB">
        <authorList>
            <consortium name="Ensembl"/>
        </authorList>
    </citation>
    <scope>IDENTIFICATION</scope>
</reference>
<sequence length="312" mass="35786">MQYTVLYNVFVQLLYLTSHGLTGVLAELQPPTNVRINSVNMGLVLEWNASENQTENMTYRAEYRSLIGSFKAVCFNTTAPSCDFTPHLNPLGVYVFQVRAEQDGDTSPWVKTKEFVMDEQTILGPPSVTLVSTGTEIEVNIQDPVFRIRRFRDVYNHAIFRITYWIEGQEEKARHVNTSYYKKVLELEPLSKYCISVMVLTQRFFKHSQPSNVTCEGTAEANYLVNPWLLAFLVFVMIALVIGGMVLVVWLCYRLVRFLGTKAHLPEHFTEHMLDKRCSSFLAMHKSPPPDEVYHEVIICSAGRETLFPLKK</sequence>
<dbReference type="InterPro" id="IPR013783">
    <property type="entry name" value="Ig-like_fold"/>
</dbReference>
<keyword evidence="5" id="KW-1185">Reference proteome</keyword>
<dbReference type="Ensembl" id="ENSELUT00000039530.3">
    <property type="protein sequence ID" value="ENSELUP00000036453.1"/>
    <property type="gene ID" value="ENSELUG00000015767.3"/>
</dbReference>
<dbReference type="Proteomes" id="UP000265140">
    <property type="component" value="Chromosome 20"/>
</dbReference>
<dbReference type="GeneID" id="105031502"/>
<dbReference type="KEGG" id="els:105031502"/>
<accession>A0A3P9A737</accession>
<dbReference type="PANTHER" id="PTHR20859">
    <property type="entry name" value="INTERFERON/INTERLEUKIN RECEPTOR"/>
    <property type="match status" value="1"/>
</dbReference>
<dbReference type="Gene3D" id="2.60.40.10">
    <property type="entry name" value="Immunoglobulins"/>
    <property type="match status" value="1"/>
</dbReference>
<reference evidence="5" key="1">
    <citation type="journal article" date="2014" name="PLoS ONE">
        <title>The genome and linkage map of the northern pike (Esox lucius): conserved synteny revealed between the salmonid sister group and the Neoteleostei.</title>
        <authorList>
            <person name="Rondeau E.B."/>
            <person name="Minkley D.R."/>
            <person name="Leong J.S."/>
            <person name="Messmer A.M."/>
            <person name="Jantzen J.R."/>
            <person name="von Schalburg K.R."/>
            <person name="Lemon C."/>
            <person name="Bird N.H."/>
            <person name="Koop B.F."/>
        </authorList>
    </citation>
    <scope>NUCLEOTIDE SEQUENCE</scope>
</reference>
<dbReference type="InterPro" id="IPR015373">
    <property type="entry name" value="Interferon/interleukin_rcp_dom"/>
</dbReference>
<dbReference type="PROSITE" id="PS50853">
    <property type="entry name" value="FN3"/>
    <property type="match status" value="1"/>
</dbReference>
<evidence type="ECO:0000256" key="2">
    <source>
        <dbReference type="SAM" id="SignalP"/>
    </source>
</evidence>
<reference evidence="4" key="2">
    <citation type="submission" date="2020-02" db="EMBL/GenBank/DDBJ databases">
        <title>Esox lucius (northern pike) genome, fEsoLuc1, primary haplotype.</title>
        <authorList>
            <person name="Myers G."/>
            <person name="Karagic N."/>
            <person name="Meyer A."/>
            <person name="Pippel M."/>
            <person name="Reichard M."/>
            <person name="Winkler S."/>
            <person name="Tracey A."/>
            <person name="Sims Y."/>
            <person name="Howe K."/>
            <person name="Rhie A."/>
            <person name="Formenti G."/>
            <person name="Durbin R."/>
            <person name="Fedrigo O."/>
            <person name="Jarvis E.D."/>
        </authorList>
    </citation>
    <scope>NUCLEOTIDE SEQUENCE [LARGE SCALE GENOMIC DNA]</scope>
</reference>
<dbReference type="PANTHER" id="PTHR20859:SF46">
    <property type="entry name" value="INTERFERON GAMMA RECEPTOR 2"/>
    <property type="match status" value="1"/>
</dbReference>
<dbReference type="STRING" id="8010.ENSELUP00000036453"/>